<feature type="compositionally biased region" description="Low complexity" evidence="1">
    <location>
        <begin position="67"/>
        <end position="81"/>
    </location>
</feature>
<sequence length="184" mass="19703">MSALNSQPGADYGTAKQQFLEALRSAPLPGSVEGLLHRSDVGRVAEELRTQVDSVITAEALEGALSQQQEAAAEAEQGQQSLKQRRKGQEQQRSRHSSKKDAAAGARGQRGSGALPALQELSGKWCGCIEVFGVPAGATNIDFSLRGEDWRCAREVVFVEAPSFFTKAGSKQAGMTERAFIARK</sequence>
<name>A0ABQ7FT05_DUNSA</name>
<keyword evidence="3" id="KW-1185">Reference proteome</keyword>
<comment type="caution">
    <text evidence="2">The sequence shown here is derived from an EMBL/GenBank/DDBJ whole genome shotgun (WGS) entry which is preliminary data.</text>
</comment>
<proteinExistence type="predicted"/>
<dbReference type="EMBL" id="MU072337">
    <property type="protein sequence ID" value="KAF5825629.1"/>
    <property type="molecule type" value="Genomic_DNA"/>
</dbReference>
<evidence type="ECO:0000313" key="3">
    <source>
        <dbReference type="Proteomes" id="UP000815325"/>
    </source>
</evidence>
<evidence type="ECO:0000256" key="1">
    <source>
        <dbReference type="SAM" id="MobiDB-lite"/>
    </source>
</evidence>
<evidence type="ECO:0000313" key="2">
    <source>
        <dbReference type="EMBL" id="KAF5825629.1"/>
    </source>
</evidence>
<dbReference type="Proteomes" id="UP000815325">
    <property type="component" value="Unassembled WGS sequence"/>
</dbReference>
<organism evidence="2 3">
    <name type="scientific">Dunaliella salina</name>
    <name type="common">Green alga</name>
    <name type="synonym">Protococcus salinus</name>
    <dbReference type="NCBI Taxonomy" id="3046"/>
    <lineage>
        <taxon>Eukaryota</taxon>
        <taxon>Viridiplantae</taxon>
        <taxon>Chlorophyta</taxon>
        <taxon>core chlorophytes</taxon>
        <taxon>Chlorophyceae</taxon>
        <taxon>CS clade</taxon>
        <taxon>Chlamydomonadales</taxon>
        <taxon>Dunaliellaceae</taxon>
        <taxon>Dunaliella</taxon>
    </lineage>
</organism>
<reference evidence="2" key="1">
    <citation type="submission" date="2017-08" db="EMBL/GenBank/DDBJ databases">
        <authorList>
            <person name="Polle J.E."/>
            <person name="Barry K."/>
            <person name="Cushman J."/>
            <person name="Schmutz J."/>
            <person name="Tran D."/>
            <person name="Hathwaick L.T."/>
            <person name="Yim W.C."/>
            <person name="Jenkins J."/>
            <person name="Mckie-Krisberg Z.M."/>
            <person name="Prochnik S."/>
            <person name="Lindquist E."/>
            <person name="Dockter R.B."/>
            <person name="Adam C."/>
            <person name="Molina H."/>
            <person name="Bunkerborg J."/>
            <person name="Jin E."/>
            <person name="Buchheim M."/>
            <person name="Magnuson J."/>
        </authorList>
    </citation>
    <scope>NUCLEOTIDE SEQUENCE</scope>
    <source>
        <strain evidence="2">CCAP 19/18</strain>
    </source>
</reference>
<gene>
    <name evidence="2" type="ORF">DUNSADRAFT_8009</name>
</gene>
<feature type="region of interest" description="Disordered" evidence="1">
    <location>
        <begin position="67"/>
        <end position="111"/>
    </location>
</feature>
<accession>A0ABQ7FT05</accession>
<protein>
    <submittedName>
        <fullName evidence="2">Uncharacterized protein</fullName>
    </submittedName>
</protein>